<dbReference type="AlphaFoldDB" id="A0A0F9MCA4"/>
<feature type="compositionally biased region" description="Acidic residues" evidence="1">
    <location>
        <begin position="208"/>
        <end position="219"/>
    </location>
</feature>
<accession>A0A0F9MCA4</accession>
<feature type="region of interest" description="Disordered" evidence="1">
    <location>
        <begin position="200"/>
        <end position="219"/>
    </location>
</feature>
<evidence type="ECO:0000313" key="2">
    <source>
        <dbReference type="EMBL" id="KKN03399.1"/>
    </source>
</evidence>
<dbReference type="EMBL" id="LAZR01005037">
    <property type="protein sequence ID" value="KKN03399.1"/>
    <property type="molecule type" value="Genomic_DNA"/>
</dbReference>
<name>A0A0F9MCA4_9ZZZZ</name>
<dbReference type="Gene3D" id="6.20.20.10">
    <property type="match status" value="1"/>
</dbReference>
<reference evidence="2" key="1">
    <citation type="journal article" date="2015" name="Nature">
        <title>Complex archaea that bridge the gap between prokaryotes and eukaryotes.</title>
        <authorList>
            <person name="Spang A."/>
            <person name="Saw J.H."/>
            <person name="Jorgensen S.L."/>
            <person name="Zaremba-Niedzwiedzka K."/>
            <person name="Martijn J."/>
            <person name="Lind A.E."/>
            <person name="van Eijk R."/>
            <person name="Schleper C."/>
            <person name="Guy L."/>
            <person name="Ettema T.J."/>
        </authorList>
    </citation>
    <scope>NUCLEOTIDE SEQUENCE</scope>
</reference>
<proteinExistence type="predicted"/>
<gene>
    <name evidence="2" type="ORF">LCGC14_1108060</name>
</gene>
<evidence type="ECO:0000256" key="1">
    <source>
        <dbReference type="SAM" id="MobiDB-lite"/>
    </source>
</evidence>
<organism evidence="2">
    <name type="scientific">marine sediment metagenome</name>
    <dbReference type="NCBI Taxonomy" id="412755"/>
    <lineage>
        <taxon>unclassified sequences</taxon>
        <taxon>metagenomes</taxon>
        <taxon>ecological metagenomes</taxon>
    </lineage>
</organism>
<sequence length="219" mass="23605">MPKHRLVAPRGKGGSKAILDARHDRTFMKLSKMVDKEEWQEVLGHFPENAKAEKLLALLSNPLFARATIGKLAVMSGMPAAELILLFTSAKKAEGIIRMGRKLPDVMEETADDALSRLVPCVRCDGKGRIKVKDEDVPCKTCQGGGVNRVPGDLDNRKLVLEMAGLIGKRAPGQAIQINVGGSQSLETRVGLAQQLLSEPTTEGEIVSAEDVEEPTTDG</sequence>
<protein>
    <submittedName>
        <fullName evidence="2">Uncharacterized protein</fullName>
    </submittedName>
</protein>
<comment type="caution">
    <text evidence="2">The sequence shown here is derived from an EMBL/GenBank/DDBJ whole genome shotgun (WGS) entry which is preliminary data.</text>
</comment>